<dbReference type="Proteomes" id="UP000836841">
    <property type="component" value="Chromosome 2"/>
</dbReference>
<evidence type="ECO:0008006" key="5">
    <source>
        <dbReference type="Google" id="ProtNLM"/>
    </source>
</evidence>
<dbReference type="PANTHER" id="PTHR47926">
    <property type="entry name" value="PENTATRICOPEPTIDE REPEAT-CONTAINING PROTEIN"/>
    <property type="match status" value="1"/>
</dbReference>
<dbReference type="GO" id="GO:0003723">
    <property type="term" value="F:RNA binding"/>
    <property type="evidence" value="ECO:0007669"/>
    <property type="project" value="InterPro"/>
</dbReference>
<dbReference type="PROSITE" id="PS51375">
    <property type="entry name" value="PPR"/>
    <property type="match status" value="1"/>
</dbReference>
<keyword evidence="4" id="KW-1185">Reference proteome</keyword>
<name>A0AAU9RQ96_THLAR</name>
<dbReference type="AlphaFoldDB" id="A0AAU9RQ96"/>
<feature type="repeat" description="PPR" evidence="2">
    <location>
        <begin position="100"/>
        <end position="135"/>
    </location>
</feature>
<sequence>MSIGLLLHPLSPHVPPATPTSTGAPSFSAAGNHHRHVLSLSETCSNMSQLKQLHAFTLRTTYPDETATLFLYGRILQLSSSFSDVNYAFRLFDSIQENHSSFMWNTLIRACAHDVSRKEEAFLLYRKMLERGKSSPDKHTFPFVLKACAYIFGLSEGKQVHCQIVKHGLSGDVNPSNRMVTRCRVF</sequence>
<keyword evidence="1" id="KW-0677">Repeat</keyword>
<evidence type="ECO:0000256" key="2">
    <source>
        <dbReference type="PROSITE-ProRule" id="PRU00708"/>
    </source>
</evidence>
<dbReference type="InterPro" id="IPR002885">
    <property type="entry name" value="PPR_rpt"/>
</dbReference>
<reference evidence="3 4" key="1">
    <citation type="submission" date="2022-03" db="EMBL/GenBank/DDBJ databases">
        <authorList>
            <person name="Nunn A."/>
            <person name="Chopra R."/>
            <person name="Nunn A."/>
            <person name="Contreras Garrido A."/>
        </authorList>
    </citation>
    <scope>NUCLEOTIDE SEQUENCE [LARGE SCALE GENOMIC DNA]</scope>
</reference>
<dbReference type="EMBL" id="OU466858">
    <property type="protein sequence ID" value="CAH2047415.1"/>
    <property type="molecule type" value="Genomic_DNA"/>
</dbReference>
<dbReference type="FunFam" id="1.25.40.10:FF:002121">
    <property type="entry name" value="Pentatricopeptide repeat-containing protein At1g59720, chloroplastic/mitochondrial"/>
    <property type="match status" value="1"/>
</dbReference>
<gene>
    <name evidence="3" type="ORF">TAV2_LOCUS7460</name>
</gene>
<evidence type="ECO:0000256" key="1">
    <source>
        <dbReference type="ARBA" id="ARBA00022737"/>
    </source>
</evidence>
<dbReference type="Gene3D" id="1.25.40.10">
    <property type="entry name" value="Tetratricopeptide repeat domain"/>
    <property type="match status" value="1"/>
</dbReference>
<dbReference type="PANTHER" id="PTHR47926:SF508">
    <property type="entry name" value="PENTATRICOPEPTIDE REPEAT-CONTAINING PROTEIN"/>
    <property type="match status" value="1"/>
</dbReference>
<dbReference type="InterPro" id="IPR011990">
    <property type="entry name" value="TPR-like_helical_dom_sf"/>
</dbReference>
<dbReference type="InterPro" id="IPR046960">
    <property type="entry name" value="PPR_At4g14850-like_plant"/>
</dbReference>
<protein>
    <recommendedName>
        <fullName evidence="5">Pentatricopeptide repeat-containing protein</fullName>
    </recommendedName>
</protein>
<evidence type="ECO:0000313" key="3">
    <source>
        <dbReference type="EMBL" id="CAH2047415.1"/>
    </source>
</evidence>
<proteinExistence type="predicted"/>
<dbReference type="GO" id="GO:0009451">
    <property type="term" value="P:RNA modification"/>
    <property type="evidence" value="ECO:0007669"/>
    <property type="project" value="InterPro"/>
</dbReference>
<accession>A0AAU9RQ96</accession>
<organism evidence="3 4">
    <name type="scientific">Thlaspi arvense</name>
    <name type="common">Field penny-cress</name>
    <dbReference type="NCBI Taxonomy" id="13288"/>
    <lineage>
        <taxon>Eukaryota</taxon>
        <taxon>Viridiplantae</taxon>
        <taxon>Streptophyta</taxon>
        <taxon>Embryophyta</taxon>
        <taxon>Tracheophyta</taxon>
        <taxon>Spermatophyta</taxon>
        <taxon>Magnoliopsida</taxon>
        <taxon>eudicotyledons</taxon>
        <taxon>Gunneridae</taxon>
        <taxon>Pentapetalae</taxon>
        <taxon>rosids</taxon>
        <taxon>malvids</taxon>
        <taxon>Brassicales</taxon>
        <taxon>Brassicaceae</taxon>
        <taxon>Thlaspideae</taxon>
        <taxon>Thlaspi</taxon>
    </lineage>
</organism>
<evidence type="ECO:0000313" key="4">
    <source>
        <dbReference type="Proteomes" id="UP000836841"/>
    </source>
</evidence>